<dbReference type="InterPro" id="IPR050807">
    <property type="entry name" value="TransReg_Diox_bact_type"/>
</dbReference>
<proteinExistence type="predicted"/>
<dbReference type="PATRIC" id="fig|298794.3.peg.7814"/>
<evidence type="ECO:0000259" key="2">
    <source>
        <dbReference type="PROSITE" id="PS50943"/>
    </source>
</evidence>
<dbReference type="PANTHER" id="PTHR46797:SF1">
    <property type="entry name" value="METHYLPHOSPHONATE SYNTHASE"/>
    <property type="match status" value="1"/>
</dbReference>
<dbReference type="GO" id="GO:0003700">
    <property type="term" value="F:DNA-binding transcription factor activity"/>
    <property type="evidence" value="ECO:0007669"/>
    <property type="project" value="TreeGrafter"/>
</dbReference>
<dbReference type="CDD" id="cd00093">
    <property type="entry name" value="HTH_XRE"/>
    <property type="match status" value="1"/>
</dbReference>
<evidence type="ECO:0000313" key="3">
    <source>
        <dbReference type="EMBL" id="KMO36898.1"/>
    </source>
</evidence>
<organism evidence="3 4">
    <name type="scientific">Methylobacterium variabile</name>
    <dbReference type="NCBI Taxonomy" id="298794"/>
    <lineage>
        <taxon>Bacteria</taxon>
        <taxon>Pseudomonadati</taxon>
        <taxon>Pseudomonadota</taxon>
        <taxon>Alphaproteobacteria</taxon>
        <taxon>Hyphomicrobiales</taxon>
        <taxon>Methylobacteriaceae</taxon>
        <taxon>Methylobacterium</taxon>
    </lineage>
</organism>
<feature type="domain" description="HTH cro/C1-type" evidence="2">
    <location>
        <begin position="68"/>
        <end position="122"/>
    </location>
</feature>
<accession>A0A0J6SU66</accession>
<dbReference type="InterPro" id="IPR010982">
    <property type="entry name" value="Lambda_DNA-bd_dom_sf"/>
</dbReference>
<evidence type="ECO:0000313" key="4">
    <source>
        <dbReference type="Proteomes" id="UP000035955"/>
    </source>
</evidence>
<evidence type="ECO:0000256" key="1">
    <source>
        <dbReference type="ARBA" id="ARBA00023125"/>
    </source>
</evidence>
<protein>
    <submittedName>
        <fullName evidence="3">XRE family transcriptional regulator</fullName>
    </submittedName>
</protein>
<comment type="caution">
    <text evidence="3">The sequence shown here is derived from an EMBL/GenBank/DDBJ whole genome shotgun (WGS) entry which is preliminary data.</text>
</comment>
<dbReference type="AlphaFoldDB" id="A0A0J6SU66"/>
<dbReference type="Proteomes" id="UP000035955">
    <property type="component" value="Unassembled WGS sequence"/>
</dbReference>
<dbReference type="Pfam" id="PF01381">
    <property type="entry name" value="HTH_3"/>
    <property type="match status" value="1"/>
</dbReference>
<name>A0A0J6SU66_9HYPH</name>
<dbReference type="SMART" id="SM00530">
    <property type="entry name" value="HTH_XRE"/>
    <property type="match status" value="1"/>
</dbReference>
<dbReference type="PANTHER" id="PTHR46797">
    <property type="entry name" value="HTH-TYPE TRANSCRIPTIONAL REGULATOR"/>
    <property type="match status" value="1"/>
</dbReference>
<dbReference type="SUPFAM" id="SSF47413">
    <property type="entry name" value="lambda repressor-like DNA-binding domains"/>
    <property type="match status" value="1"/>
</dbReference>
<dbReference type="RefSeq" id="WP_048444918.1">
    <property type="nucleotide sequence ID" value="NZ_LABY01000094.1"/>
</dbReference>
<dbReference type="EMBL" id="LABY01000094">
    <property type="protein sequence ID" value="KMO36898.1"/>
    <property type="molecule type" value="Genomic_DNA"/>
</dbReference>
<sequence>MNTQRIKTPAGDTLIVLAETDYQKLLDAAEDNADRLAVAEFRHRLATGDEELIPAAVVDRLLSDENRVRVWREHRGLNAAALAEQAGLSQAFLSQIETGKRDGTIDTYRKIAAVLNVSLDDLLG</sequence>
<reference evidence="3 4" key="1">
    <citation type="submission" date="2015-03" db="EMBL/GenBank/DDBJ databases">
        <title>Genome sequencing of Methylobacterium variabile DSM 16961.</title>
        <authorList>
            <person name="Chaudhry V."/>
            <person name="Patil P.B."/>
        </authorList>
    </citation>
    <scope>NUCLEOTIDE SEQUENCE [LARGE SCALE GENOMIC DNA]</scope>
    <source>
        <strain evidence="3 4">DSM 16961</strain>
    </source>
</reference>
<keyword evidence="1" id="KW-0238">DNA-binding</keyword>
<dbReference type="Gene3D" id="1.10.260.40">
    <property type="entry name" value="lambda repressor-like DNA-binding domains"/>
    <property type="match status" value="1"/>
</dbReference>
<dbReference type="PROSITE" id="PS50943">
    <property type="entry name" value="HTH_CROC1"/>
    <property type="match status" value="1"/>
</dbReference>
<dbReference type="OrthoDB" id="407979at2"/>
<dbReference type="GO" id="GO:0003677">
    <property type="term" value="F:DNA binding"/>
    <property type="evidence" value="ECO:0007669"/>
    <property type="project" value="UniProtKB-KW"/>
</dbReference>
<dbReference type="InterPro" id="IPR001387">
    <property type="entry name" value="Cro/C1-type_HTH"/>
</dbReference>
<dbReference type="GO" id="GO:0005829">
    <property type="term" value="C:cytosol"/>
    <property type="evidence" value="ECO:0007669"/>
    <property type="project" value="TreeGrafter"/>
</dbReference>
<keyword evidence="4" id="KW-1185">Reference proteome</keyword>
<gene>
    <name evidence="3" type="ORF">VQ02_14560</name>
</gene>